<keyword evidence="7 9" id="KW-0811">Translocation</keyword>
<dbReference type="PRINTS" id="PR01506">
    <property type="entry name" value="TATBPROTEIN"/>
</dbReference>
<feature type="compositionally biased region" description="Polar residues" evidence="10">
    <location>
        <begin position="151"/>
        <end position="164"/>
    </location>
</feature>
<dbReference type="HAMAP" id="MF_00237">
    <property type="entry name" value="TatB"/>
    <property type="match status" value="1"/>
</dbReference>
<evidence type="ECO:0000256" key="8">
    <source>
        <dbReference type="ARBA" id="ARBA00023136"/>
    </source>
</evidence>
<dbReference type="EMBL" id="JAVDYJ010000001">
    <property type="protein sequence ID" value="MDR7346662.1"/>
    <property type="molecule type" value="Genomic_DNA"/>
</dbReference>
<evidence type="ECO:0000256" key="11">
    <source>
        <dbReference type="SAM" id="Phobius"/>
    </source>
</evidence>
<name>A0ABU2AZ85_9MICC</name>
<feature type="transmembrane region" description="Helical" evidence="11">
    <location>
        <begin position="6"/>
        <end position="23"/>
    </location>
</feature>
<evidence type="ECO:0000313" key="12">
    <source>
        <dbReference type="EMBL" id="MDR7346662.1"/>
    </source>
</evidence>
<evidence type="ECO:0000256" key="6">
    <source>
        <dbReference type="ARBA" id="ARBA00022989"/>
    </source>
</evidence>
<accession>A0ABU2AZ85</accession>
<keyword evidence="4 9" id="KW-0812">Transmembrane</keyword>
<evidence type="ECO:0000256" key="7">
    <source>
        <dbReference type="ARBA" id="ARBA00023010"/>
    </source>
</evidence>
<evidence type="ECO:0000256" key="9">
    <source>
        <dbReference type="HAMAP-Rule" id="MF_00237"/>
    </source>
</evidence>
<evidence type="ECO:0000256" key="4">
    <source>
        <dbReference type="ARBA" id="ARBA00022692"/>
    </source>
</evidence>
<keyword evidence="6 9" id="KW-1133">Transmembrane helix</keyword>
<comment type="caution">
    <text evidence="12">The sequence shown here is derived from an EMBL/GenBank/DDBJ whole genome shotgun (WGS) entry which is preliminary data.</text>
</comment>
<feature type="region of interest" description="Disordered" evidence="10">
    <location>
        <begin position="142"/>
        <end position="214"/>
    </location>
</feature>
<evidence type="ECO:0000256" key="5">
    <source>
        <dbReference type="ARBA" id="ARBA00022927"/>
    </source>
</evidence>
<dbReference type="InterPro" id="IPR018448">
    <property type="entry name" value="TatB"/>
</dbReference>
<protein>
    <recommendedName>
        <fullName evidence="9">Sec-independent protein translocase protein TatB</fullName>
    </recommendedName>
</protein>
<reference evidence="12 13" key="1">
    <citation type="submission" date="2023-07" db="EMBL/GenBank/DDBJ databases">
        <title>Sequencing the genomes of 1000 actinobacteria strains.</title>
        <authorList>
            <person name="Klenk H.-P."/>
        </authorList>
    </citation>
    <scope>NUCLEOTIDE SEQUENCE [LARGE SCALE GENOMIC DNA]</scope>
    <source>
        <strain evidence="12 13">DSM 22966</strain>
    </source>
</reference>
<comment type="similarity">
    <text evidence="9">Belongs to the TatB family.</text>
</comment>
<evidence type="ECO:0000256" key="3">
    <source>
        <dbReference type="ARBA" id="ARBA00022475"/>
    </source>
</evidence>
<evidence type="ECO:0000256" key="2">
    <source>
        <dbReference type="ARBA" id="ARBA00022448"/>
    </source>
</evidence>
<comment type="subunit">
    <text evidence="9">The Tat system comprises two distinct complexes: a TatABC complex, containing multiple copies of TatA, TatB and TatC subunits, and a separate TatA complex, containing only TatA subunits. Substrates initially bind to the TatABC complex, which probably triggers association of the separate TatA complex to form the active translocon.</text>
</comment>
<evidence type="ECO:0000256" key="1">
    <source>
        <dbReference type="ARBA" id="ARBA00004167"/>
    </source>
</evidence>
<evidence type="ECO:0000256" key="10">
    <source>
        <dbReference type="SAM" id="MobiDB-lite"/>
    </source>
</evidence>
<keyword evidence="3 9" id="KW-1003">Cell membrane</keyword>
<keyword evidence="13" id="KW-1185">Reference proteome</keyword>
<keyword evidence="8 9" id="KW-0472">Membrane</keyword>
<dbReference type="Gene3D" id="1.20.5.3310">
    <property type="match status" value="1"/>
</dbReference>
<gene>
    <name evidence="9" type="primary">tatB</name>
    <name evidence="12" type="ORF">J2S62_000919</name>
</gene>
<comment type="subcellular location">
    <subcellularLocation>
        <location evidence="9">Cell membrane</location>
        <topology evidence="9">Single-pass membrane protein</topology>
    </subcellularLocation>
    <subcellularLocation>
        <location evidence="1">Membrane</location>
        <topology evidence="1">Single-pass membrane protein</topology>
    </subcellularLocation>
</comment>
<evidence type="ECO:0000313" key="13">
    <source>
        <dbReference type="Proteomes" id="UP001183794"/>
    </source>
</evidence>
<dbReference type="Pfam" id="PF02416">
    <property type="entry name" value="TatA_B_E"/>
    <property type="match status" value="1"/>
</dbReference>
<organism evidence="12 13">
    <name type="scientific">Enteractinococcus fodinae</name>
    <dbReference type="NCBI Taxonomy" id="684663"/>
    <lineage>
        <taxon>Bacteria</taxon>
        <taxon>Bacillati</taxon>
        <taxon>Actinomycetota</taxon>
        <taxon>Actinomycetes</taxon>
        <taxon>Micrococcales</taxon>
        <taxon>Micrococcaceae</taxon>
    </lineage>
</organism>
<keyword evidence="5 9" id="KW-0653">Protein transport</keyword>
<dbReference type="InterPro" id="IPR003369">
    <property type="entry name" value="TatA/B/E"/>
</dbReference>
<comment type="function">
    <text evidence="9">Part of the twin-arginine translocation (Tat) system that transports large folded proteins containing a characteristic twin-arginine motif in their signal peptide across membranes. Together with TatC, TatB is part of a receptor directly interacting with Tat signal peptides. TatB may form an oligomeric binding site that transiently accommodates folded Tat precursor proteins before their translocation.</text>
</comment>
<proteinExistence type="inferred from homology"/>
<dbReference type="RefSeq" id="WP_310171898.1">
    <property type="nucleotide sequence ID" value="NZ_BAABHE010000002.1"/>
</dbReference>
<sequence length="214" mass="23540">MNIFGINGGELIVLVVLALLLLGPEKIPEYLRTLREWIHKARKLAEGAKEQFKEETGTDFDEVDWQKYDPRQYDPRRVIREALAEPIEDLEASLKDAKNTVQDAADTVVDKPKRPELTQAEIIAAAVPIDQLDQQANLDQQVHFPDPSRPELSNGSSPAPQQPINAHAVTPPAESHPAATAPQPEIAPTEGPLQQDAIVPESEPLTTPFDAEAT</sequence>
<keyword evidence="2 9" id="KW-0813">Transport</keyword>
<dbReference type="Proteomes" id="UP001183794">
    <property type="component" value="Unassembled WGS sequence"/>
</dbReference>